<protein>
    <submittedName>
        <fullName evidence="1">Reverse transcriptase domain-containing protein</fullName>
    </submittedName>
</protein>
<dbReference type="PANTHER" id="PTHR47266">
    <property type="entry name" value="ENDONUCLEASE-RELATED"/>
    <property type="match status" value="1"/>
</dbReference>
<evidence type="ECO:0000313" key="2">
    <source>
        <dbReference type="Proteomes" id="UP001151760"/>
    </source>
</evidence>
<accession>A0ABQ5JD06</accession>
<reference evidence="1" key="1">
    <citation type="journal article" date="2022" name="Int. J. Mol. Sci.">
        <title>Draft Genome of Tanacetum Coccineum: Genomic Comparison of Closely Related Tanacetum-Family Plants.</title>
        <authorList>
            <person name="Yamashiro T."/>
            <person name="Shiraishi A."/>
            <person name="Nakayama K."/>
            <person name="Satake H."/>
        </authorList>
    </citation>
    <scope>NUCLEOTIDE SEQUENCE</scope>
</reference>
<sequence length="191" mass="21282">MKIWKPNSSVNESPEVELKDLPPHLEYEFLEGNDKLPVIIAKDLKNEETAALIESMGKPGALEKAIPTNDGTESSFNILNLSLPVLVLCANIPLIVGTHFCMDLVCQRVMLKYGVTHRLSTAYHPQTSGQVEVSNRGLKRILERTVGENRASWSDKLDGRSWASVQRQNNIGCTPDKPCIWERHVNLPIVG</sequence>
<keyword evidence="1" id="KW-0808">Transferase</keyword>
<organism evidence="1 2">
    <name type="scientific">Tanacetum coccineum</name>
    <dbReference type="NCBI Taxonomy" id="301880"/>
    <lineage>
        <taxon>Eukaryota</taxon>
        <taxon>Viridiplantae</taxon>
        <taxon>Streptophyta</taxon>
        <taxon>Embryophyta</taxon>
        <taxon>Tracheophyta</taxon>
        <taxon>Spermatophyta</taxon>
        <taxon>Magnoliopsida</taxon>
        <taxon>eudicotyledons</taxon>
        <taxon>Gunneridae</taxon>
        <taxon>Pentapetalae</taxon>
        <taxon>asterids</taxon>
        <taxon>campanulids</taxon>
        <taxon>Asterales</taxon>
        <taxon>Asteraceae</taxon>
        <taxon>Asteroideae</taxon>
        <taxon>Anthemideae</taxon>
        <taxon>Anthemidinae</taxon>
        <taxon>Tanacetum</taxon>
    </lineage>
</organism>
<evidence type="ECO:0000313" key="1">
    <source>
        <dbReference type="EMBL" id="GJU10421.1"/>
    </source>
</evidence>
<dbReference type="InterPro" id="IPR036397">
    <property type="entry name" value="RNaseH_sf"/>
</dbReference>
<keyword evidence="1" id="KW-0695">RNA-directed DNA polymerase</keyword>
<keyword evidence="1" id="KW-0548">Nucleotidyltransferase</keyword>
<dbReference type="Gene3D" id="3.30.420.10">
    <property type="entry name" value="Ribonuclease H-like superfamily/Ribonuclease H"/>
    <property type="match status" value="1"/>
</dbReference>
<keyword evidence="2" id="KW-1185">Reference proteome</keyword>
<gene>
    <name evidence="1" type="ORF">Tco_1132817</name>
</gene>
<name>A0ABQ5JD06_9ASTR</name>
<dbReference type="InterPro" id="IPR012337">
    <property type="entry name" value="RNaseH-like_sf"/>
</dbReference>
<proteinExistence type="predicted"/>
<dbReference type="InterPro" id="IPR052160">
    <property type="entry name" value="Gypsy_RT_Integrase-like"/>
</dbReference>
<comment type="caution">
    <text evidence="1">The sequence shown here is derived from an EMBL/GenBank/DDBJ whole genome shotgun (WGS) entry which is preliminary data.</text>
</comment>
<dbReference type="EMBL" id="BQNB010021823">
    <property type="protein sequence ID" value="GJU10421.1"/>
    <property type="molecule type" value="Genomic_DNA"/>
</dbReference>
<dbReference type="SUPFAM" id="SSF53098">
    <property type="entry name" value="Ribonuclease H-like"/>
    <property type="match status" value="1"/>
</dbReference>
<dbReference type="Proteomes" id="UP001151760">
    <property type="component" value="Unassembled WGS sequence"/>
</dbReference>
<dbReference type="GO" id="GO:0003964">
    <property type="term" value="F:RNA-directed DNA polymerase activity"/>
    <property type="evidence" value="ECO:0007669"/>
    <property type="project" value="UniProtKB-KW"/>
</dbReference>
<reference evidence="1" key="2">
    <citation type="submission" date="2022-01" db="EMBL/GenBank/DDBJ databases">
        <authorList>
            <person name="Yamashiro T."/>
            <person name="Shiraishi A."/>
            <person name="Satake H."/>
            <person name="Nakayama K."/>
        </authorList>
    </citation>
    <scope>NUCLEOTIDE SEQUENCE</scope>
</reference>